<evidence type="ECO:0000313" key="2">
    <source>
        <dbReference type="Proteomes" id="UP000604046"/>
    </source>
</evidence>
<sequence>MYMLLDSARVKEVLDQGAEFEADDFWRCISEFQADDVTFAMASLLGSVIRGMDGLTGPSVARALQQQCGDLNPEVADVLNAQ</sequence>
<accession>A0A812IHH6</accession>
<name>A0A812IHH6_9DINO</name>
<gene>
    <name evidence="1" type="ORF">SNAT2548_LOCUS4060</name>
</gene>
<dbReference type="AlphaFoldDB" id="A0A812IHH6"/>
<dbReference type="Proteomes" id="UP000604046">
    <property type="component" value="Unassembled WGS sequence"/>
</dbReference>
<reference evidence="1" key="1">
    <citation type="submission" date="2021-02" db="EMBL/GenBank/DDBJ databases">
        <authorList>
            <person name="Dougan E. K."/>
            <person name="Rhodes N."/>
            <person name="Thang M."/>
            <person name="Chan C."/>
        </authorList>
    </citation>
    <scope>NUCLEOTIDE SEQUENCE</scope>
</reference>
<proteinExistence type="predicted"/>
<comment type="caution">
    <text evidence="1">The sequence shown here is derived from an EMBL/GenBank/DDBJ whole genome shotgun (WGS) entry which is preliminary data.</text>
</comment>
<evidence type="ECO:0000313" key="1">
    <source>
        <dbReference type="EMBL" id="CAE7033804.1"/>
    </source>
</evidence>
<protein>
    <submittedName>
        <fullName evidence="1">Uncharacterized protein</fullName>
    </submittedName>
</protein>
<dbReference type="EMBL" id="CAJNDS010000247">
    <property type="protein sequence ID" value="CAE7033804.1"/>
    <property type="molecule type" value="Genomic_DNA"/>
</dbReference>
<organism evidence="1 2">
    <name type="scientific">Symbiodinium natans</name>
    <dbReference type="NCBI Taxonomy" id="878477"/>
    <lineage>
        <taxon>Eukaryota</taxon>
        <taxon>Sar</taxon>
        <taxon>Alveolata</taxon>
        <taxon>Dinophyceae</taxon>
        <taxon>Suessiales</taxon>
        <taxon>Symbiodiniaceae</taxon>
        <taxon>Symbiodinium</taxon>
    </lineage>
</organism>
<keyword evidence="2" id="KW-1185">Reference proteome</keyword>